<evidence type="ECO:0000313" key="4">
    <source>
        <dbReference type="Proteomes" id="UP000185596"/>
    </source>
</evidence>
<comment type="similarity">
    <text evidence="1">Belongs to the AHA1 family.</text>
</comment>
<protein>
    <submittedName>
        <fullName evidence="3">Activator of Hsp90 ATPase 1 family protein</fullName>
    </submittedName>
</protein>
<dbReference type="CDD" id="cd07814">
    <property type="entry name" value="SRPBCC_CalC_Aha1-like"/>
    <property type="match status" value="1"/>
</dbReference>
<dbReference type="InterPro" id="IPR013538">
    <property type="entry name" value="ASHA1/2-like_C"/>
</dbReference>
<evidence type="ECO:0000259" key="2">
    <source>
        <dbReference type="Pfam" id="PF08327"/>
    </source>
</evidence>
<gene>
    <name evidence="3" type="ORF">BU204_16185</name>
</gene>
<dbReference type="Proteomes" id="UP000185596">
    <property type="component" value="Unassembled WGS sequence"/>
</dbReference>
<name>A0A1Q8CPW6_9PSEU</name>
<dbReference type="EMBL" id="MSIE01000029">
    <property type="protein sequence ID" value="OLF16396.1"/>
    <property type="molecule type" value="Genomic_DNA"/>
</dbReference>
<comment type="caution">
    <text evidence="3">The sequence shown here is derived from an EMBL/GenBank/DDBJ whole genome shotgun (WGS) entry which is preliminary data.</text>
</comment>
<dbReference type="RefSeq" id="WP_075126518.1">
    <property type="nucleotide sequence ID" value="NZ_MSIE01000029.1"/>
</dbReference>
<dbReference type="OrthoDB" id="4549061at2"/>
<dbReference type="Gene3D" id="3.30.530.20">
    <property type="match status" value="1"/>
</dbReference>
<sequence>MVGQTKDVGWNIGVSRTVPHPVERVWQLLTSPRGLRLWLGDTELGTRKGDPYRTTDGTVGELRSRHENDRVRLTWRPATWDHDTTLQVAVRPRGETRTMLRFHQEWLADAQEREHQRDHWRAVMDKVVEALG</sequence>
<evidence type="ECO:0000256" key="1">
    <source>
        <dbReference type="ARBA" id="ARBA00006817"/>
    </source>
</evidence>
<dbReference type="SUPFAM" id="SSF55961">
    <property type="entry name" value="Bet v1-like"/>
    <property type="match status" value="1"/>
</dbReference>
<reference evidence="3 4" key="1">
    <citation type="submission" date="2016-12" db="EMBL/GenBank/DDBJ databases">
        <title>The draft genome sequence of Actinophytocola sp. 11-183.</title>
        <authorList>
            <person name="Wang W."/>
            <person name="Yuan L."/>
        </authorList>
    </citation>
    <scope>NUCLEOTIDE SEQUENCE [LARGE SCALE GENOMIC DNA]</scope>
    <source>
        <strain evidence="3 4">11-183</strain>
    </source>
</reference>
<dbReference type="Pfam" id="PF08327">
    <property type="entry name" value="AHSA1"/>
    <property type="match status" value="1"/>
</dbReference>
<proteinExistence type="inferred from homology"/>
<feature type="domain" description="Activator of Hsp90 ATPase homologue 1/2-like C-terminal" evidence="2">
    <location>
        <begin position="20"/>
        <end position="131"/>
    </location>
</feature>
<dbReference type="InterPro" id="IPR023393">
    <property type="entry name" value="START-like_dom_sf"/>
</dbReference>
<evidence type="ECO:0000313" key="3">
    <source>
        <dbReference type="EMBL" id="OLF16396.1"/>
    </source>
</evidence>
<organism evidence="3 4">
    <name type="scientific">Actinophytocola xanthii</name>
    <dbReference type="NCBI Taxonomy" id="1912961"/>
    <lineage>
        <taxon>Bacteria</taxon>
        <taxon>Bacillati</taxon>
        <taxon>Actinomycetota</taxon>
        <taxon>Actinomycetes</taxon>
        <taxon>Pseudonocardiales</taxon>
        <taxon>Pseudonocardiaceae</taxon>
    </lineage>
</organism>
<keyword evidence="4" id="KW-1185">Reference proteome</keyword>
<dbReference type="STRING" id="1912961.BU204_16185"/>
<accession>A0A1Q8CPW6</accession>
<dbReference type="AlphaFoldDB" id="A0A1Q8CPW6"/>